<keyword evidence="3" id="KW-1185">Reference proteome</keyword>
<comment type="caution">
    <text evidence="2">The sequence shown here is derived from an EMBL/GenBank/DDBJ whole genome shotgun (WGS) entry which is preliminary data.</text>
</comment>
<protein>
    <submittedName>
        <fullName evidence="2">Uncharacterized protein</fullName>
    </submittedName>
</protein>
<evidence type="ECO:0000256" key="1">
    <source>
        <dbReference type="SAM" id="MobiDB-lite"/>
    </source>
</evidence>
<dbReference type="EMBL" id="WOTB01000036">
    <property type="protein sequence ID" value="NHN86484.1"/>
    <property type="molecule type" value="Genomic_DNA"/>
</dbReference>
<evidence type="ECO:0000313" key="2">
    <source>
        <dbReference type="EMBL" id="NHN86484.1"/>
    </source>
</evidence>
<accession>A0ABX0JYA9</accession>
<organism evidence="2 3">
    <name type="scientific">Acetobacter musti</name>
    <dbReference type="NCBI Taxonomy" id="864732"/>
    <lineage>
        <taxon>Bacteria</taxon>
        <taxon>Pseudomonadati</taxon>
        <taxon>Pseudomonadota</taxon>
        <taxon>Alphaproteobacteria</taxon>
        <taxon>Acetobacterales</taxon>
        <taxon>Acetobacteraceae</taxon>
        <taxon>Acetobacter</taxon>
    </lineage>
</organism>
<evidence type="ECO:0000313" key="3">
    <source>
        <dbReference type="Proteomes" id="UP000635278"/>
    </source>
</evidence>
<feature type="region of interest" description="Disordered" evidence="1">
    <location>
        <begin position="49"/>
        <end position="80"/>
    </location>
</feature>
<sequence length="130" mass="12942">MTGESIVFCREREDGRRGVWGMTNRWLVLVLLGCAPVACSHQRPQDSRSALFSSVGGAGNPAPVADQPVRDGAVHGSVSMESDFGSGRGYGYPGSGVSPDGYGAGIGASGLGTAGIGSSGIGTMGVPGGL</sequence>
<gene>
    <name evidence="2" type="ORF">GOB93_17855</name>
</gene>
<proteinExistence type="predicted"/>
<reference evidence="2 3" key="1">
    <citation type="journal article" date="2020" name="Int. J. Syst. Evol. Microbiol.">
        <title>Novel acetic acid bacteria from cider fermentations: Acetobacter conturbans sp. nov. and Acetobacter fallax sp. nov.</title>
        <authorList>
            <person name="Sombolestani A.S."/>
            <person name="Cleenwerck I."/>
            <person name="Cnockaert M."/>
            <person name="Borremans W."/>
            <person name="Wieme A.D."/>
            <person name="De Vuyst L."/>
            <person name="Vandamme P."/>
        </authorList>
    </citation>
    <scope>NUCLEOTIDE SEQUENCE [LARGE SCALE GENOMIC DNA]</scope>
    <source>
        <strain evidence="2 3">LMG 30640</strain>
    </source>
</reference>
<name>A0ABX0JYA9_9PROT</name>
<dbReference type="Proteomes" id="UP000635278">
    <property type="component" value="Unassembled WGS sequence"/>
</dbReference>
<dbReference type="RefSeq" id="WP_173584827.1">
    <property type="nucleotide sequence ID" value="NZ_WOTB01000036.1"/>
</dbReference>